<feature type="compositionally biased region" description="Low complexity" evidence="1">
    <location>
        <begin position="42"/>
        <end position="69"/>
    </location>
</feature>
<feature type="compositionally biased region" description="Basic and acidic residues" evidence="1">
    <location>
        <begin position="28"/>
        <end position="40"/>
    </location>
</feature>
<protein>
    <recommendedName>
        <fullName evidence="5">Short C-terminal domain-containing protein</fullName>
    </recommendedName>
</protein>
<name>A0ABS5IK41_9MICO</name>
<organism evidence="3 4">
    <name type="scientific">Microbacterium paraoxydans</name>
    <dbReference type="NCBI Taxonomy" id="199592"/>
    <lineage>
        <taxon>Bacteria</taxon>
        <taxon>Bacillati</taxon>
        <taxon>Actinomycetota</taxon>
        <taxon>Actinomycetes</taxon>
        <taxon>Micrococcales</taxon>
        <taxon>Microbacteriaceae</taxon>
        <taxon>Microbacterium</taxon>
    </lineage>
</organism>
<sequence>MVTAGGDDELRVLQRKAYARDGALTPAEADRLRELEEQRRFATAAASPVSHAAAPADARAGSAPASARSSDVRPGADASTDAGDAPEASIDPDGDTQNAPDAAGDSRETATTRHRLVGPLRSRRGAVAVVAALALIAVGVGIGWSVFGRPPGPAVALTAEQRAWQEDVVASDAYDPGSVRALAVEEGVVLWTATQQQGERTCLILGAGASTMPSCDRTEIVQRSGLYGSFTLSSDDDGQRQVSAQLLLGPNGEAVVAASTGEYSTAIQYANDEESATARRLAEAGFDPGSIWVTGYDGDVPLWSATQVETGRQCLIYDGSTADAPVACETPETLAEYGPGLFLQVTDAETGAVTNYELPGNVAGPSVLVITREGSVAGAGGD</sequence>
<reference evidence="3 4" key="1">
    <citation type="submission" date="2021-04" db="EMBL/GenBank/DDBJ databases">
        <title>Whole genome analysis of root endophytic bacterium Microbacterium paraoxydans ku-mp colonizing RP-bio226 rice variety.</title>
        <authorList>
            <person name="Ulaganathan K."/>
            <person name="Latha B."/>
        </authorList>
    </citation>
    <scope>NUCLEOTIDE SEQUENCE [LARGE SCALE GENOMIC DNA]</scope>
    <source>
        <strain evidence="4">ku-mp</strain>
    </source>
</reference>
<keyword evidence="4" id="KW-1185">Reference proteome</keyword>
<feature type="transmembrane region" description="Helical" evidence="2">
    <location>
        <begin position="125"/>
        <end position="147"/>
    </location>
</feature>
<evidence type="ECO:0000256" key="1">
    <source>
        <dbReference type="SAM" id="MobiDB-lite"/>
    </source>
</evidence>
<dbReference type="RefSeq" id="WP_211541409.1">
    <property type="nucleotide sequence ID" value="NZ_JAGTUK010000001.1"/>
</dbReference>
<keyword evidence="2" id="KW-0472">Membrane</keyword>
<keyword evidence="2" id="KW-1133">Transmembrane helix</keyword>
<evidence type="ECO:0008006" key="5">
    <source>
        <dbReference type="Google" id="ProtNLM"/>
    </source>
</evidence>
<feature type="region of interest" description="Disordered" evidence="1">
    <location>
        <begin position="16"/>
        <end position="117"/>
    </location>
</feature>
<comment type="caution">
    <text evidence="3">The sequence shown here is derived from an EMBL/GenBank/DDBJ whole genome shotgun (WGS) entry which is preliminary data.</text>
</comment>
<dbReference type="Proteomes" id="UP000678243">
    <property type="component" value="Unassembled WGS sequence"/>
</dbReference>
<accession>A0ABS5IK41</accession>
<proteinExistence type="predicted"/>
<evidence type="ECO:0000313" key="3">
    <source>
        <dbReference type="EMBL" id="MBS0023324.1"/>
    </source>
</evidence>
<gene>
    <name evidence="3" type="ORF">KE274_04305</name>
</gene>
<evidence type="ECO:0000256" key="2">
    <source>
        <dbReference type="SAM" id="Phobius"/>
    </source>
</evidence>
<keyword evidence="2" id="KW-0812">Transmembrane</keyword>
<evidence type="ECO:0000313" key="4">
    <source>
        <dbReference type="Proteomes" id="UP000678243"/>
    </source>
</evidence>
<dbReference type="EMBL" id="JAGTUK010000001">
    <property type="protein sequence ID" value="MBS0023324.1"/>
    <property type="molecule type" value="Genomic_DNA"/>
</dbReference>